<evidence type="ECO:0000313" key="10">
    <source>
        <dbReference type="EMBL" id="MBP2383851.1"/>
    </source>
</evidence>
<feature type="transmembrane region" description="Helical" evidence="7">
    <location>
        <begin position="47"/>
        <end position="68"/>
    </location>
</feature>
<dbReference type="RefSeq" id="WP_209904729.1">
    <property type="nucleotide sequence ID" value="NZ_BAAAJW010000001.1"/>
</dbReference>
<comment type="caution">
    <text evidence="10">The sequence shown here is derived from an EMBL/GenBank/DDBJ whole genome shotgun (WGS) entry which is preliminary data.</text>
</comment>
<evidence type="ECO:0000256" key="3">
    <source>
        <dbReference type="ARBA" id="ARBA00022475"/>
    </source>
</evidence>
<reference evidence="10 11" key="1">
    <citation type="submission" date="2021-03" db="EMBL/GenBank/DDBJ databases">
        <title>Sequencing the genomes of 1000 actinobacteria strains.</title>
        <authorList>
            <person name="Klenk H.-P."/>
        </authorList>
    </citation>
    <scope>NUCLEOTIDE SEQUENCE [LARGE SCALE GENOMIC DNA]</scope>
    <source>
        <strain evidence="10 11">DSM 14566</strain>
    </source>
</reference>
<dbReference type="PANTHER" id="PTHR43744:SF8">
    <property type="entry name" value="SN-GLYCEROL-3-PHOSPHATE TRANSPORT SYSTEM PERMEASE PROTEIN UGPE"/>
    <property type="match status" value="1"/>
</dbReference>
<keyword evidence="5 7" id="KW-1133">Transmembrane helix</keyword>
<dbReference type="Proteomes" id="UP001519290">
    <property type="component" value="Unassembled WGS sequence"/>
</dbReference>
<dbReference type="Gene3D" id="1.10.3720.10">
    <property type="entry name" value="MetI-like"/>
    <property type="match status" value="1"/>
</dbReference>
<keyword evidence="2 7" id="KW-0813">Transport</keyword>
<feature type="transmembrane region" description="Helical" evidence="7">
    <location>
        <begin position="112"/>
        <end position="133"/>
    </location>
</feature>
<dbReference type="PANTHER" id="PTHR43744">
    <property type="entry name" value="ABC TRANSPORTER PERMEASE PROTEIN MG189-RELATED-RELATED"/>
    <property type="match status" value="1"/>
</dbReference>
<accession>A0ABS4X660</accession>
<evidence type="ECO:0000256" key="6">
    <source>
        <dbReference type="ARBA" id="ARBA00023136"/>
    </source>
</evidence>
<protein>
    <submittedName>
        <fullName evidence="10">Cellobiose transport system permease protein</fullName>
    </submittedName>
</protein>
<dbReference type="EMBL" id="JAGIOD010000002">
    <property type="protein sequence ID" value="MBP2383851.1"/>
    <property type="molecule type" value="Genomic_DNA"/>
</dbReference>
<comment type="similarity">
    <text evidence="7">Belongs to the binding-protein-dependent transport system permease family.</text>
</comment>
<proteinExistence type="inferred from homology"/>
<feature type="transmembrane region" description="Helical" evidence="7">
    <location>
        <begin position="227"/>
        <end position="244"/>
    </location>
</feature>
<dbReference type="PROSITE" id="PS50928">
    <property type="entry name" value="ABC_TM1"/>
    <property type="match status" value="1"/>
</dbReference>
<comment type="subcellular location">
    <subcellularLocation>
        <location evidence="1 7">Cell membrane</location>
        <topology evidence="1 7">Multi-pass membrane protein</topology>
    </subcellularLocation>
</comment>
<feature type="transmembrane region" description="Helical" evidence="7">
    <location>
        <begin position="277"/>
        <end position="297"/>
    </location>
</feature>
<dbReference type="InterPro" id="IPR000515">
    <property type="entry name" value="MetI-like"/>
</dbReference>
<evidence type="ECO:0000256" key="1">
    <source>
        <dbReference type="ARBA" id="ARBA00004651"/>
    </source>
</evidence>
<evidence type="ECO:0000256" key="5">
    <source>
        <dbReference type="ARBA" id="ARBA00022989"/>
    </source>
</evidence>
<feature type="domain" description="ABC transmembrane type-1" evidence="9">
    <location>
        <begin position="108"/>
        <end position="298"/>
    </location>
</feature>
<evidence type="ECO:0000256" key="7">
    <source>
        <dbReference type="RuleBase" id="RU363032"/>
    </source>
</evidence>
<feature type="region of interest" description="Disordered" evidence="8">
    <location>
        <begin position="1"/>
        <end position="35"/>
    </location>
</feature>
<keyword evidence="6 7" id="KW-0472">Membrane</keyword>
<keyword evidence="11" id="KW-1185">Reference proteome</keyword>
<dbReference type="InterPro" id="IPR035906">
    <property type="entry name" value="MetI-like_sf"/>
</dbReference>
<evidence type="ECO:0000256" key="4">
    <source>
        <dbReference type="ARBA" id="ARBA00022692"/>
    </source>
</evidence>
<dbReference type="SUPFAM" id="SSF161098">
    <property type="entry name" value="MetI-like"/>
    <property type="match status" value="1"/>
</dbReference>
<evidence type="ECO:0000256" key="8">
    <source>
        <dbReference type="SAM" id="MobiDB-lite"/>
    </source>
</evidence>
<sequence>MTALSPVPRPGGDATAGIDPTSGAGSGSGGSRPPSRHYVARGRLARAVPHLCVIIGVILSIFPFYWLIVMSTSTTAEIFGYPPKLTFGSSFVENVRTVVQSVDLLQALVNTIIVSTSCAVLVMFFDSLAAFAFAKFNFPGKKPLFILLIATMLVPGSLSLVPSFILMSELGWVGTLQALIVPGAANAFGIFLLRQIAAGSVPDELIESARIDGAGFFTTYWRVGVPLLRGGLAFLGIFTFITAWNDYVWPLIVLVDPQRQTLQTSLQNLNSLYLTDYGMVMAGALISVVPLIGVFIIGSRHFIANIAAGAIKG</sequence>
<evidence type="ECO:0000256" key="2">
    <source>
        <dbReference type="ARBA" id="ARBA00022448"/>
    </source>
</evidence>
<evidence type="ECO:0000259" key="9">
    <source>
        <dbReference type="PROSITE" id="PS50928"/>
    </source>
</evidence>
<dbReference type="CDD" id="cd06261">
    <property type="entry name" value="TM_PBP2"/>
    <property type="match status" value="1"/>
</dbReference>
<gene>
    <name evidence="10" type="ORF">JOF43_003840</name>
</gene>
<feature type="transmembrane region" description="Helical" evidence="7">
    <location>
        <begin position="172"/>
        <end position="193"/>
    </location>
</feature>
<name>A0ABS4X660_9MICO</name>
<feature type="transmembrane region" description="Helical" evidence="7">
    <location>
        <begin position="145"/>
        <end position="166"/>
    </location>
</feature>
<keyword evidence="3" id="KW-1003">Cell membrane</keyword>
<dbReference type="Pfam" id="PF00528">
    <property type="entry name" value="BPD_transp_1"/>
    <property type="match status" value="1"/>
</dbReference>
<keyword evidence="4 7" id="KW-0812">Transmembrane</keyword>
<evidence type="ECO:0000313" key="11">
    <source>
        <dbReference type="Proteomes" id="UP001519290"/>
    </source>
</evidence>
<organism evidence="10 11">
    <name type="scientific">Brachybacterium sacelli</name>
    <dbReference type="NCBI Taxonomy" id="173364"/>
    <lineage>
        <taxon>Bacteria</taxon>
        <taxon>Bacillati</taxon>
        <taxon>Actinomycetota</taxon>
        <taxon>Actinomycetes</taxon>
        <taxon>Micrococcales</taxon>
        <taxon>Dermabacteraceae</taxon>
        <taxon>Brachybacterium</taxon>
    </lineage>
</organism>